<protein>
    <submittedName>
        <fullName evidence="3">Pyridoxamine 5'-phosphate oxidase</fullName>
    </submittedName>
</protein>
<accession>A0A2W4LJ15</accession>
<feature type="region of interest" description="Disordered" evidence="1">
    <location>
        <begin position="1"/>
        <end position="29"/>
    </location>
</feature>
<evidence type="ECO:0000313" key="3">
    <source>
        <dbReference type="EMBL" id="PZN01190.1"/>
    </source>
</evidence>
<evidence type="ECO:0000313" key="2">
    <source>
        <dbReference type="EMBL" id="MFO7191213.1"/>
    </source>
</evidence>
<organism evidence="3">
    <name type="scientific">Thermocrispum agreste</name>
    <dbReference type="NCBI Taxonomy" id="37925"/>
    <lineage>
        <taxon>Bacteria</taxon>
        <taxon>Bacillati</taxon>
        <taxon>Actinomycetota</taxon>
        <taxon>Actinomycetes</taxon>
        <taxon>Pseudonocardiales</taxon>
        <taxon>Pseudonocardiaceae</taxon>
        <taxon>Thermocrispum</taxon>
    </lineage>
</organism>
<dbReference type="Proteomes" id="UP000249324">
    <property type="component" value="Unassembled WGS sequence"/>
</dbReference>
<dbReference type="SUPFAM" id="SSF50475">
    <property type="entry name" value="FMN-binding split barrel"/>
    <property type="match status" value="1"/>
</dbReference>
<evidence type="ECO:0000256" key="1">
    <source>
        <dbReference type="SAM" id="MobiDB-lite"/>
    </source>
</evidence>
<comment type="caution">
    <text evidence="3">The sequence shown here is derived from an EMBL/GenBank/DDBJ whole genome shotgun (WGS) entry which is preliminary data.</text>
</comment>
<evidence type="ECO:0000313" key="4">
    <source>
        <dbReference type="Proteomes" id="UP000249324"/>
    </source>
</evidence>
<reference evidence="2 4" key="3">
    <citation type="journal article" date="2021" name="BMC Genomics">
        <title>Genome-resolved metagenome and metatranscriptome analyses of thermophilic composting reveal key bacterial players and their metabolic interactions.</title>
        <authorList>
            <person name="Braga L.P.P."/>
            <person name="Pereira R.V."/>
            <person name="Martins L.F."/>
            <person name="Moura L.M.S."/>
            <person name="Sanchez F.B."/>
            <person name="Patane J.S.L."/>
            <person name="da Silva A.M."/>
            <person name="Setubal J.C."/>
        </authorList>
    </citation>
    <scope>NUCLEOTIDE SEQUENCE [LARGE SCALE GENOMIC DNA]</scope>
    <source>
        <strain evidence="2">ZC4RG45</strain>
    </source>
</reference>
<dbReference type="AlphaFoldDB" id="A0A2W4LJ15"/>
<dbReference type="InterPro" id="IPR012349">
    <property type="entry name" value="Split_barrel_FMN-bd"/>
</dbReference>
<sequence length="169" mass="18943">MTDTTPIGERGGQDPVAQPLPMPPGYGEQQTTLAWPTVRAKLVEAKQYWIAVDNGDRNPHVVPLDGMWIDDRWYHGGSPQTLHRRLVAKNPAVTMHLPHPWEVVIVQGTVSTAGIDDEQAARLATTFAEKYPEYGPPNAELWRDGHVLIPRKVLAWSDYPRDATRFVFG</sequence>
<gene>
    <name evidence="2" type="ORF">DIU77_003095</name>
    <name evidence="3" type="ORF">DIU77_01450</name>
</gene>
<name>A0A2W4LJ15_9PSEU</name>
<reference evidence="3" key="2">
    <citation type="submission" date="2018-05" db="EMBL/GenBank/DDBJ databases">
        <authorList>
            <person name="Lanie J.A."/>
            <person name="Ng W.-L."/>
            <person name="Kazmierczak K.M."/>
            <person name="Andrzejewski T.M."/>
            <person name="Davidsen T.M."/>
            <person name="Wayne K.J."/>
            <person name="Tettelin H."/>
            <person name="Glass J.I."/>
            <person name="Rusch D."/>
            <person name="Podicherti R."/>
            <person name="Tsui H.-C.T."/>
            <person name="Winkler M.E."/>
        </authorList>
    </citation>
    <scope>NUCLEOTIDE SEQUENCE</scope>
    <source>
        <strain evidence="3">ZC4RG45</strain>
    </source>
</reference>
<proteinExistence type="predicted"/>
<dbReference type="Gene3D" id="2.30.110.10">
    <property type="entry name" value="Electron Transport, Fmn-binding Protein, Chain A"/>
    <property type="match status" value="1"/>
</dbReference>
<reference evidence="2" key="4">
    <citation type="submission" date="2023-08" db="EMBL/GenBank/DDBJ databases">
        <authorList>
            <person name="Guima S.E.S."/>
            <person name="Martins L.F."/>
            <person name="Silva A.M."/>
            <person name="Setubal J.C."/>
        </authorList>
    </citation>
    <scope>NUCLEOTIDE SEQUENCE</scope>
    <source>
        <strain evidence="2">ZC4RG45</strain>
    </source>
</reference>
<dbReference type="EMBL" id="QGUI02000019">
    <property type="protein sequence ID" value="MFO7191213.1"/>
    <property type="molecule type" value="Genomic_DNA"/>
</dbReference>
<reference evidence="2" key="1">
    <citation type="submission" date="2018-05" db="EMBL/GenBank/DDBJ databases">
        <authorList>
            <person name="Moura L."/>
            <person name="Setubal J.C."/>
        </authorList>
    </citation>
    <scope>NUCLEOTIDE SEQUENCE</scope>
    <source>
        <strain evidence="2">ZC4RG45</strain>
    </source>
</reference>
<dbReference type="STRING" id="1111738.GCA_000427905_03679"/>
<dbReference type="EMBL" id="QGUI01000030">
    <property type="protein sequence ID" value="PZN01190.1"/>
    <property type="molecule type" value="Genomic_DNA"/>
</dbReference>